<proteinExistence type="predicted"/>
<evidence type="ECO:0000259" key="2">
    <source>
        <dbReference type="Pfam" id="PF25164"/>
    </source>
</evidence>
<dbReference type="InterPro" id="IPR057252">
    <property type="entry name" value="CoiA_C"/>
</dbReference>
<gene>
    <name evidence="4" type="ORF">MKY91_13550</name>
</gene>
<feature type="domain" description="Competence protein CoiA C-terminal" evidence="3">
    <location>
        <begin position="233"/>
        <end position="371"/>
    </location>
</feature>
<accession>A0ABU9VMS8</accession>
<dbReference type="Pfam" id="PF25164">
    <property type="entry name" value="CoiA_N"/>
    <property type="match status" value="1"/>
</dbReference>
<feature type="domain" description="Competence protein CoiA-like N-terminal" evidence="2">
    <location>
        <begin position="16"/>
        <end position="64"/>
    </location>
</feature>
<evidence type="ECO:0000259" key="1">
    <source>
        <dbReference type="Pfam" id="PF06054"/>
    </source>
</evidence>
<reference evidence="4 5" key="1">
    <citation type="submission" date="2024-03" db="EMBL/GenBank/DDBJ databases">
        <title>Bacilli Hybrid Assemblies.</title>
        <authorList>
            <person name="Kovac J."/>
        </authorList>
    </citation>
    <scope>NUCLEOTIDE SEQUENCE [LARGE SCALE GENOMIC DNA]</scope>
    <source>
        <strain evidence="4 5">FSL R7-0666</strain>
    </source>
</reference>
<comment type="caution">
    <text evidence="4">The sequence shown here is derived from an EMBL/GenBank/DDBJ whole genome shotgun (WGS) entry which is preliminary data.</text>
</comment>
<dbReference type="InterPro" id="IPR021176">
    <property type="entry name" value="Competence-induced_CoiA"/>
</dbReference>
<feature type="domain" description="Competence protein CoiA nuclease-like" evidence="1">
    <location>
        <begin position="68"/>
        <end position="224"/>
    </location>
</feature>
<dbReference type="Proteomes" id="UP001418796">
    <property type="component" value="Unassembled WGS sequence"/>
</dbReference>
<dbReference type="InterPro" id="IPR057253">
    <property type="entry name" value="CoiA-like_N"/>
</dbReference>
<dbReference type="Pfam" id="PF06054">
    <property type="entry name" value="CoiA_nuc"/>
    <property type="match status" value="1"/>
</dbReference>
<name>A0ABU9VMS8_9BACI</name>
<organism evidence="4 5">
    <name type="scientific">Alkalicoccobacillus gibsonii</name>
    <dbReference type="NCBI Taxonomy" id="79881"/>
    <lineage>
        <taxon>Bacteria</taxon>
        <taxon>Bacillati</taxon>
        <taxon>Bacillota</taxon>
        <taxon>Bacilli</taxon>
        <taxon>Bacillales</taxon>
        <taxon>Bacillaceae</taxon>
        <taxon>Alkalicoccobacillus</taxon>
    </lineage>
</organism>
<evidence type="ECO:0000313" key="4">
    <source>
        <dbReference type="EMBL" id="MEN0644171.1"/>
    </source>
</evidence>
<sequence length="404" mass="47590">MLTAVLEDGTKISMADKWFENELKELRAKQQFLCPACDSKVTLKLGSKRQWHFAHYNHSMCRHSLEPESPYHLSGKLQLYHWLTNQNIPVSLEVYLPLIQQRPDLLCKVGNQLFALEFQCSSLSEERYQQRTKGYQQIGIIPIWVIGGNRLRRKQGDIFQILGFEWLTTRKDRMEQMHLTYYCPESSQWIFLKQIRSFSATRALAKIICRKKEIVSIEDILNPSIIPSFNPMSWLHLKKAWRYPPVHPHQSKEKRLYHKWLYQHKVIPSQFPAEAGWFLPTQHFIETSPHIWQTLILVTSILPLTPNQSISLSKIKLNLTPFLYNRILTFRSHPFNDNSELLLQLIEEYMCLLRTFGNLHKKGEQEFIVRKIITLPLTPNQANQLDNNLSKISQNTPNIHQIQR</sequence>
<evidence type="ECO:0000259" key="3">
    <source>
        <dbReference type="Pfam" id="PF25166"/>
    </source>
</evidence>
<dbReference type="PIRSF" id="PIRSF007487">
    <property type="entry name" value="Competence-induced_CoiA_bac"/>
    <property type="match status" value="1"/>
</dbReference>
<evidence type="ECO:0000313" key="5">
    <source>
        <dbReference type="Proteomes" id="UP001418796"/>
    </source>
</evidence>
<dbReference type="Pfam" id="PF25166">
    <property type="entry name" value="CoiA_C"/>
    <property type="match status" value="1"/>
</dbReference>
<dbReference type="InterPro" id="IPR010330">
    <property type="entry name" value="CoiA_nuc"/>
</dbReference>
<keyword evidence="5" id="KW-1185">Reference proteome</keyword>
<protein>
    <submittedName>
        <fullName evidence="4">Competence protein CoiA family protein</fullName>
    </submittedName>
</protein>
<dbReference type="RefSeq" id="WP_343130935.1">
    <property type="nucleotide sequence ID" value="NZ_JBCITK010000001.1"/>
</dbReference>
<dbReference type="EMBL" id="JBCITK010000001">
    <property type="protein sequence ID" value="MEN0644171.1"/>
    <property type="molecule type" value="Genomic_DNA"/>
</dbReference>